<gene>
    <name evidence="7" type="ORF">ENR64_18190</name>
</gene>
<comment type="similarity">
    <text evidence="2">Belongs to the oxidase-dependent Fe transporter (OFeT) (TC 9.A.10.1) family.</text>
</comment>
<evidence type="ECO:0000256" key="5">
    <source>
        <dbReference type="ARBA" id="ARBA00023136"/>
    </source>
</evidence>
<dbReference type="GO" id="GO:0015093">
    <property type="term" value="F:ferrous iron transmembrane transporter activity"/>
    <property type="evidence" value="ECO:0007669"/>
    <property type="project" value="TreeGrafter"/>
</dbReference>
<comment type="caution">
    <text evidence="7">The sequence shown here is derived from an EMBL/GenBank/DDBJ whole genome shotgun (WGS) entry which is preliminary data.</text>
</comment>
<keyword evidence="5 6" id="KW-0472">Membrane</keyword>
<feature type="transmembrane region" description="Helical" evidence="6">
    <location>
        <begin position="191"/>
        <end position="210"/>
    </location>
</feature>
<dbReference type="GO" id="GO:0033573">
    <property type="term" value="C:high-affinity iron permease complex"/>
    <property type="evidence" value="ECO:0007669"/>
    <property type="project" value="InterPro"/>
</dbReference>
<keyword evidence="4 6" id="KW-1133">Transmembrane helix</keyword>
<evidence type="ECO:0000256" key="6">
    <source>
        <dbReference type="SAM" id="Phobius"/>
    </source>
</evidence>
<name>A0A7C3KF97_9CYAN</name>
<feature type="transmembrane region" description="Helical" evidence="6">
    <location>
        <begin position="274"/>
        <end position="294"/>
    </location>
</feature>
<dbReference type="PANTHER" id="PTHR31632">
    <property type="entry name" value="IRON TRANSPORTER FTH1"/>
    <property type="match status" value="1"/>
</dbReference>
<accession>A0A7C3KF97</accession>
<feature type="transmembrane region" description="Helical" evidence="6">
    <location>
        <begin position="85"/>
        <end position="104"/>
    </location>
</feature>
<dbReference type="EMBL" id="DSRU01000260">
    <property type="protein sequence ID" value="HFM99649.1"/>
    <property type="molecule type" value="Genomic_DNA"/>
</dbReference>
<evidence type="ECO:0000256" key="3">
    <source>
        <dbReference type="ARBA" id="ARBA00022692"/>
    </source>
</evidence>
<comment type="subcellular location">
    <subcellularLocation>
        <location evidence="1">Membrane</location>
        <topology evidence="1">Multi-pass membrane protein</topology>
    </subcellularLocation>
</comment>
<feature type="transmembrane region" description="Helical" evidence="6">
    <location>
        <begin position="43"/>
        <end position="65"/>
    </location>
</feature>
<dbReference type="AlphaFoldDB" id="A0A7C3KF97"/>
<dbReference type="Pfam" id="PF03239">
    <property type="entry name" value="FTR1"/>
    <property type="match status" value="1"/>
</dbReference>
<dbReference type="PANTHER" id="PTHR31632:SF2">
    <property type="entry name" value="PLASMA MEMBRANE IRON PERMEASE"/>
    <property type="match status" value="1"/>
</dbReference>
<reference evidence="7" key="1">
    <citation type="journal article" date="2020" name="mSystems">
        <title>Genome- and Community-Level Interaction Insights into Carbon Utilization and Element Cycling Functions of Hydrothermarchaeota in Hydrothermal Sediment.</title>
        <authorList>
            <person name="Zhou Z."/>
            <person name="Liu Y."/>
            <person name="Xu W."/>
            <person name="Pan J."/>
            <person name="Luo Z.H."/>
            <person name="Li M."/>
        </authorList>
    </citation>
    <scope>NUCLEOTIDE SEQUENCE [LARGE SCALE GENOMIC DNA]</scope>
    <source>
        <strain evidence="7">SpSt-418</strain>
    </source>
</reference>
<organism evidence="7">
    <name type="scientific">Oscillatoriales cyanobacterium SpSt-418</name>
    <dbReference type="NCBI Taxonomy" id="2282169"/>
    <lineage>
        <taxon>Bacteria</taxon>
        <taxon>Bacillati</taxon>
        <taxon>Cyanobacteriota</taxon>
        <taxon>Cyanophyceae</taxon>
        <taxon>Oscillatoriophycideae</taxon>
        <taxon>Oscillatoriales</taxon>
    </lineage>
</organism>
<evidence type="ECO:0008006" key="8">
    <source>
        <dbReference type="Google" id="ProtNLM"/>
    </source>
</evidence>
<keyword evidence="3 6" id="KW-0812">Transmembrane</keyword>
<evidence type="ECO:0000256" key="4">
    <source>
        <dbReference type="ARBA" id="ARBA00022989"/>
    </source>
</evidence>
<feature type="transmembrane region" description="Helical" evidence="6">
    <location>
        <begin position="12"/>
        <end position="31"/>
    </location>
</feature>
<protein>
    <recommendedName>
        <fullName evidence="8">FTR1 family iron permease</fullName>
    </recommendedName>
</protein>
<proteinExistence type="inferred from homology"/>
<dbReference type="InterPro" id="IPR004923">
    <property type="entry name" value="FTR1/Fip1/EfeU"/>
</dbReference>
<sequence>MDWSAALPTFVITLREGVEATLVIGIVLAYLSKAGRSQLHFWVYIGAIAGLLASIGVGLTLAWVLPALATVDTRYSPIVKPLLEGIFGLAAIAMLSWMLIWMTRQARQMKAEVEKAVTASLASDQAAGWGIFTLIFFAVLREGFETVLFLAANYQQSLASATGALAGLLGAIAIGVLLFQLGVKINLRQFFQVMGIFLLLIVAGLAISSIKEFDIALYRYSDLQGTNLCWFGDSASTPPSCLMGPLLWDTSHFLPARQFPGIILRMLFGYTDHLFLIQAVAYISFLSIIGTTYFRSLGNQSSTQSKPAPLPLNQN</sequence>
<evidence type="ECO:0000256" key="1">
    <source>
        <dbReference type="ARBA" id="ARBA00004141"/>
    </source>
</evidence>
<evidence type="ECO:0000313" key="7">
    <source>
        <dbReference type="EMBL" id="HFM99649.1"/>
    </source>
</evidence>
<feature type="transmembrane region" description="Helical" evidence="6">
    <location>
        <begin position="158"/>
        <end position="179"/>
    </location>
</feature>
<evidence type="ECO:0000256" key="2">
    <source>
        <dbReference type="ARBA" id="ARBA00008333"/>
    </source>
</evidence>